<reference evidence="2 3" key="1">
    <citation type="journal article" date="2011" name="Science">
        <title>The ecoresponsive genome of Daphnia pulex.</title>
        <authorList>
            <person name="Colbourne J.K."/>
            <person name="Pfrender M.E."/>
            <person name="Gilbert D."/>
            <person name="Thomas W.K."/>
            <person name="Tucker A."/>
            <person name="Oakley T.H."/>
            <person name="Tokishita S."/>
            <person name="Aerts A."/>
            <person name="Arnold G.J."/>
            <person name="Basu M.K."/>
            <person name="Bauer D.J."/>
            <person name="Caceres C.E."/>
            <person name="Carmel L."/>
            <person name="Casola C."/>
            <person name="Choi J.H."/>
            <person name="Detter J.C."/>
            <person name="Dong Q."/>
            <person name="Dusheyko S."/>
            <person name="Eads B.D."/>
            <person name="Frohlich T."/>
            <person name="Geiler-Samerotte K.A."/>
            <person name="Gerlach D."/>
            <person name="Hatcher P."/>
            <person name="Jogdeo S."/>
            <person name="Krijgsveld J."/>
            <person name="Kriventseva E.V."/>
            <person name="Kultz D."/>
            <person name="Laforsch C."/>
            <person name="Lindquist E."/>
            <person name="Lopez J."/>
            <person name="Manak J.R."/>
            <person name="Muller J."/>
            <person name="Pangilinan J."/>
            <person name="Patwardhan R.P."/>
            <person name="Pitluck S."/>
            <person name="Pritham E.J."/>
            <person name="Rechtsteiner A."/>
            <person name="Rho M."/>
            <person name="Rogozin I.B."/>
            <person name="Sakarya O."/>
            <person name="Salamov A."/>
            <person name="Schaack S."/>
            <person name="Shapiro H."/>
            <person name="Shiga Y."/>
            <person name="Skalitzky C."/>
            <person name="Smith Z."/>
            <person name="Souvorov A."/>
            <person name="Sung W."/>
            <person name="Tang Z."/>
            <person name="Tsuchiya D."/>
            <person name="Tu H."/>
            <person name="Vos H."/>
            <person name="Wang M."/>
            <person name="Wolf Y.I."/>
            <person name="Yamagata H."/>
            <person name="Yamada T."/>
            <person name="Ye Y."/>
            <person name="Shaw J.R."/>
            <person name="Andrews J."/>
            <person name="Crease T.J."/>
            <person name="Tang H."/>
            <person name="Lucas S.M."/>
            <person name="Robertson H.M."/>
            <person name="Bork P."/>
            <person name="Koonin E.V."/>
            <person name="Zdobnov E.M."/>
            <person name="Grigoriev I.V."/>
            <person name="Lynch M."/>
            <person name="Boore J.L."/>
        </authorList>
    </citation>
    <scope>NUCLEOTIDE SEQUENCE [LARGE SCALE GENOMIC DNA]</scope>
</reference>
<dbReference type="InterPro" id="IPR001073">
    <property type="entry name" value="C1q_dom"/>
</dbReference>
<dbReference type="EMBL" id="GL732534">
    <property type="protein sequence ID" value="EFX84537.1"/>
    <property type="molecule type" value="Genomic_DNA"/>
</dbReference>
<dbReference type="InParanoid" id="E9G7T7"/>
<gene>
    <name evidence="2" type="ORF">DAPPUDRAFT_314880</name>
</gene>
<dbReference type="Proteomes" id="UP000000305">
    <property type="component" value="Unassembled WGS sequence"/>
</dbReference>
<name>E9G7T7_DAPPU</name>
<feature type="domain" description="C1q" evidence="1">
    <location>
        <begin position="91"/>
        <end position="132"/>
    </location>
</feature>
<dbReference type="PhylomeDB" id="E9G7T7"/>
<accession>E9G7T7</accession>
<dbReference type="OrthoDB" id="6361399at2759"/>
<dbReference type="KEGG" id="dpx:DAPPUDRAFT_314880"/>
<proteinExistence type="predicted"/>
<protein>
    <recommendedName>
        <fullName evidence="1">C1q domain-containing protein</fullName>
    </recommendedName>
</protein>
<sequence>MLVALAEVTQLKAQITDLMQRGSHSSTGSTAVIQLAPSGIPRSCAYLKNRGHSLNGVYSIVCAKSVETVHCDFCNLTGDPGFQKWIGFANVKKYPTYFHVRRHSVYFNQLNIPIPYDVELLNVGGVYDRTTG</sequence>
<organism evidence="2 3">
    <name type="scientific">Daphnia pulex</name>
    <name type="common">Water flea</name>
    <dbReference type="NCBI Taxonomy" id="6669"/>
    <lineage>
        <taxon>Eukaryota</taxon>
        <taxon>Metazoa</taxon>
        <taxon>Ecdysozoa</taxon>
        <taxon>Arthropoda</taxon>
        <taxon>Crustacea</taxon>
        <taxon>Branchiopoda</taxon>
        <taxon>Diplostraca</taxon>
        <taxon>Cladocera</taxon>
        <taxon>Anomopoda</taxon>
        <taxon>Daphniidae</taxon>
        <taxon>Daphnia</taxon>
    </lineage>
</organism>
<dbReference type="HOGENOM" id="CLU_1919142_0_0_1"/>
<evidence type="ECO:0000313" key="2">
    <source>
        <dbReference type="EMBL" id="EFX84537.1"/>
    </source>
</evidence>
<evidence type="ECO:0000313" key="3">
    <source>
        <dbReference type="Proteomes" id="UP000000305"/>
    </source>
</evidence>
<keyword evidence="3" id="KW-1185">Reference proteome</keyword>
<dbReference type="PROSITE" id="PS50871">
    <property type="entry name" value="C1Q"/>
    <property type="match status" value="1"/>
</dbReference>
<evidence type="ECO:0000259" key="1">
    <source>
        <dbReference type="PROSITE" id="PS50871"/>
    </source>
</evidence>
<dbReference type="AlphaFoldDB" id="E9G7T7"/>